<dbReference type="Pfam" id="PF02254">
    <property type="entry name" value="TrkA_N"/>
    <property type="match status" value="1"/>
</dbReference>
<dbReference type="Proteomes" id="UP000034521">
    <property type="component" value="Unassembled WGS sequence"/>
</dbReference>
<dbReference type="InterPro" id="IPR036291">
    <property type="entry name" value="NAD(P)-bd_dom_sf"/>
</dbReference>
<dbReference type="SUPFAM" id="SSF51735">
    <property type="entry name" value="NAD(P)-binding Rossmann-fold domains"/>
    <property type="match status" value="1"/>
</dbReference>
<dbReference type="PROSITE" id="PS51201">
    <property type="entry name" value="RCK_N"/>
    <property type="match status" value="1"/>
</dbReference>
<feature type="transmembrane region" description="Helical" evidence="7">
    <location>
        <begin position="280"/>
        <end position="302"/>
    </location>
</feature>
<dbReference type="GO" id="GO:0006813">
    <property type="term" value="P:potassium ion transport"/>
    <property type="evidence" value="ECO:0007669"/>
    <property type="project" value="InterPro"/>
</dbReference>
<feature type="transmembrane region" description="Helical" evidence="7">
    <location>
        <begin position="181"/>
        <end position="207"/>
    </location>
</feature>
<protein>
    <submittedName>
        <fullName evidence="9">Sodium/hydrogen exchanger</fullName>
    </submittedName>
</protein>
<comment type="caution">
    <text evidence="9">The sequence shown here is derived from an EMBL/GenBank/DDBJ whole genome shotgun (WGS) entry which is preliminary data.</text>
</comment>
<comment type="similarity">
    <text evidence="2">Belongs to the monovalent cation:proton antiporter 2 (CPA2) transporter (TC 2.A.37) family.</text>
</comment>
<dbReference type="Gene3D" id="1.20.1530.20">
    <property type="match status" value="1"/>
</dbReference>
<sequence>MDLSSLSLVTTLLFVFTAAVAGGFFAHALKLPMLIGYIVMGLVFGNIFPQFTDTAFLHLIADIGVTLLLFTLGVEFSFHRLRNIFGIVFWAAFFQIVLVTSLLFLVLFGFAGMPFLPSLFISVAGSLSSTVVIVKILFEKGELDTLPGEILTGWLVIQDLAVIPVMILLPAFVSTYTSGSATLVGTTGIIVLQFIKAGLAIAAVLFFGKTGVPFLLNSVAKLGSREVFLITTISIVFISALVAYVSGLSAGLGAFIAGLLIAQTCQNHMVFAEVRPLRDIFATIFFVSLGMSIPLAAVYLMWPFFIGVTLLIIILKFVVVFLLNRFLGYHPKTAWMVGLGLLSMSEFGFILAKEGVNLGALSNQDFVLFISLVVGTIALSTPLFLHGATLYYSLKHRLGDRIFLFGRKTHLKSEKNEELPFKNHVVICGYGRVGKYIGRALEMAGVPLVVVDYNHTTITDVKEKGITVVWGDPADRDVLDKAQVDFAKAIIIAIPDRHTQELIIGHALTLNKNIQIICRSHHEEDQVRLKSLGVQVVVQPEFEASLAIIHRLLPEYGVVSDDLSGKISRLKIEHGAG</sequence>
<feature type="transmembrane region" description="Helical" evidence="7">
    <location>
        <begin position="308"/>
        <end position="327"/>
    </location>
</feature>
<dbReference type="Gene3D" id="3.40.50.720">
    <property type="entry name" value="NAD(P)-binding Rossmann-like Domain"/>
    <property type="match status" value="1"/>
</dbReference>
<evidence type="ECO:0000259" key="8">
    <source>
        <dbReference type="PROSITE" id="PS51201"/>
    </source>
</evidence>
<keyword evidence="4 7" id="KW-0812">Transmembrane</keyword>
<evidence type="ECO:0000256" key="3">
    <source>
        <dbReference type="ARBA" id="ARBA00022448"/>
    </source>
</evidence>
<name>A0A0G1IGY6_9BACT</name>
<dbReference type="GO" id="GO:1902600">
    <property type="term" value="P:proton transmembrane transport"/>
    <property type="evidence" value="ECO:0007669"/>
    <property type="project" value="InterPro"/>
</dbReference>
<organism evidence="9 10">
    <name type="scientific">Candidatus Gottesmanbacteria bacterium GW2011_GWA1_44_24b</name>
    <dbReference type="NCBI Taxonomy" id="1618437"/>
    <lineage>
        <taxon>Bacteria</taxon>
        <taxon>Candidatus Gottesmaniibacteriota</taxon>
    </lineage>
</organism>
<evidence type="ECO:0000256" key="2">
    <source>
        <dbReference type="ARBA" id="ARBA00005551"/>
    </source>
</evidence>
<gene>
    <name evidence="9" type="ORF">UW52_C0060G0007</name>
</gene>
<keyword evidence="3" id="KW-0813">Transport</keyword>
<reference evidence="9 10" key="1">
    <citation type="journal article" date="2015" name="Nature">
        <title>rRNA introns, odd ribosomes, and small enigmatic genomes across a large radiation of phyla.</title>
        <authorList>
            <person name="Brown C.T."/>
            <person name="Hug L.A."/>
            <person name="Thomas B.C."/>
            <person name="Sharon I."/>
            <person name="Castelle C.J."/>
            <person name="Singh A."/>
            <person name="Wilkins M.J."/>
            <person name="Williams K.H."/>
            <person name="Banfield J.F."/>
        </authorList>
    </citation>
    <scope>NUCLEOTIDE SEQUENCE [LARGE SCALE GENOMIC DNA]</scope>
</reference>
<dbReference type="InterPro" id="IPR006153">
    <property type="entry name" value="Cation/H_exchanger_TM"/>
</dbReference>
<feature type="transmembrane region" description="Helical" evidence="7">
    <location>
        <begin position="367"/>
        <end position="392"/>
    </location>
</feature>
<feature type="transmembrane region" description="Helical" evidence="7">
    <location>
        <begin position="150"/>
        <end position="169"/>
    </location>
</feature>
<feature type="transmembrane region" description="Helical" evidence="7">
    <location>
        <begin position="227"/>
        <end position="260"/>
    </location>
</feature>
<evidence type="ECO:0000256" key="7">
    <source>
        <dbReference type="SAM" id="Phobius"/>
    </source>
</evidence>
<dbReference type="PANTHER" id="PTHR42751">
    <property type="entry name" value="SODIUM/HYDROGEN EXCHANGER FAMILY/TRKA DOMAIN PROTEIN"/>
    <property type="match status" value="1"/>
</dbReference>
<dbReference type="EMBL" id="LCIQ01000060">
    <property type="protein sequence ID" value="KKT58450.1"/>
    <property type="molecule type" value="Genomic_DNA"/>
</dbReference>
<dbReference type="Pfam" id="PF00999">
    <property type="entry name" value="Na_H_Exchanger"/>
    <property type="match status" value="1"/>
</dbReference>
<comment type="subcellular location">
    <subcellularLocation>
        <location evidence="1">Membrane</location>
        <topology evidence="1">Multi-pass membrane protein</topology>
    </subcellularLocation>
</comment>
<evidence type="ECO:0000313" key="9">
    <source>
        <dbReference type="EMBL" id="KKT58450.1"/>
    </source>
</evidence>
<dbReference type="AlphaFoldDB" id="A0A0G1IGY6"/>
<evidence type="ECO:0000256" key="6">
    <source>
        <dbReference type="ARBA" id="ARBA00023136"/>
    </source>
</evidence>
<feature type="transmembrane region" description="Helical" evidence="7">
    <location>
        <begin position="55"/>
        <end position="78"/>
    </location>
</feature>
<dbReference type="GO" id="GO:0016020">
    <property type="term" value="C:membrane"/>
    <property type="evidence" value="ECO:0007669"/>
    <property type="project" value="UniProtKB-SubCell"/>
</dbReference>
<evidence type="ECO:0000313" key="10">
    <source>
        <dbReference type="Proteomes" id="UP000034521"/>
    </source>
</evidence>
<feature type="transmembrane region" description="Helical" evidence="7">
    <location>
        <begin position="31"/>
        <end position="48"/>
    </location>
</feature>
<dbReference type="GO" id="GO:0015297">
    <property type="term" value="F:antiporter activity"/>
    <property type="evidence" value="ECO:0007669"/>
    <property type="project" value="InterPro"/>
</dbReference>
<feature type="transmembrane region" description="Helical" evidence="7">
    <location>
        <begin position="334"/>
        <end position="352"/>
    </location>
</feature>
<dbReference type="PANTHER" id="PTHR42751:SF6">
    <property type="entry name" value="CONSERVED INTEGRAL MEMBRANE TRANSPORT PROTEIN-RELATED"/>
    <property type="match status" value="1"/>
</dbReference>
<proteinExistence type="inferred from homology"/>
<feature type="domain" description="RCK N-terminal" evidence="8">
    <location>
        <begin position="422"/>
        <end position="538"/>
    </location>
</feature>
<feature type="transmembrane region" description="Helical" evidence="7">
    <location>
        <begin position="115"/>
        <end position="138"/>
    </location>
</feature>
<feature type="transmembrane region" description="Helical" evidence="7">
    <location>
        <begin position="84"/>
        <end position="108"/>
    </location>
</feature>
<accession>A0A0G1IGY6</accession>
<keyword evidence="6 7" id="KW-0472">Membrane</keyword>
<evidence type="ECO:0000256" key="5">
    <source>
        <dbReference type="ARBA" id="ARBA00022989"/>
    </source>
</evidence>
<evidence type="ECO:0000256" key="4">
    <source>
        <dbReference type="ARBA" id="ARBA00022692"/>
    </source>
</evidence>
<dbReference type="InterPro" id="IPR003148">
    <property type="entry name" value="RCK_N"/>
</dbReference>
<dbReference type="InterPro" id="IPR038770">
    <property type="entry name" value="Na+/solute_symporter_sf"/>
</dbReference>
<keyword evidence="5 7" id="KW-1133">Transmembrane helix</keyword>
<evidence type="ECO:0000256" key="1">
    <source>
        <dbReference type="ARBA" id="ARBA00004141"/>
    </source>
</evidence>